<proteinExistence type="predicted"/>
<dbReference type="InterPro" id="IPR055080">
    <property type="entry name" value="Gal80p-like_C"/>
</dbReference>
<dbReference type="PANTHER" id="PTHR43708">
    <property type="entry name" value="CONSERVED EXPRESSED OXIDOREDUCTASE (EUROFUNG)"/>
    <property type="match status" value="1"/>
</dbReference>
<evidence type="ECO:0000313" key="2">
    <source>
        <dbReference type="EMBL" id="QID80506.1"/>
    </source>
</evidence>
<keyword evidence="3" id="KW-1185">Reference proteome</keyword>
<evidence type="ECO:0000259" key="1">
    <source>
        <dbReference type="Pfam" id="PF22685"/>
    </source>
</evidence>
<reference evidence="2 3" key="1">
    <citation type="journal article" date="2019" name="BMC Genomics">
        <title>Chromosome level assembly and comparative genome analysis confirm lager-brewing yeasts originated from a single hybridization.</title>
        <authorList>
            <person name="Salazar A.N."/>
            <person name="Gorter de Vries A.R."/>
            <person name="van den Broek M."/>
            <person name="Brouwers N."/>
            <person name="de la Torre Cortes P."/>
            <person name="Kuijpers N.G.A."/>
            <person name="Daran J.G."/>
            <person name="Abeel T."/>
        </authorList>
    </citation>
    <scope>NUCLEOTIDE SEQUENCE [LARGE SCALE GENOMIC DNA]</scope>
    <source>
        <strain evidence="2 3">CBS 1483</strain>
    </source>
</reference>
<feature type="domain" description="Gal80p-like C-terminal" evidence="1">
    <location>
        <begin position="156"/>
        <end position="307"/>
    </location>
</feature>
<gene>
    <name evidence="2" type="primary">GAL80_1</name>
    <name evidence="2" type="ORF">GRS66_002842</name>
</gene>
<dbReference type="AlphaFoldDB" id="A0A6C1DTY4"/>
<dbReference type="Pfam" id="PF22685">
    <property type="entry name" value="Gal80p_C-like"/>
    <property type="match status" value="1"/>
</dbReference>
<dbReference type="SUPFAM" id="SSF51735">
    <property type="entry name" value="NAD(P)-binding Rossmann-fold domains"/>
    <property type="match status" value="2"/>
</dbReference>
<dbReference type="InterPro" id="IPR051317">
    <property type="entry name" value="Gfo/Idh/MocA_oxidoreduct"/>
</dbReference>
<accession>A0A6C1DTY4</accession>
<dbReference type="Gene3D" id="3.30.360.10">
    <property type="entry name" value="Dihydrodipicolinate Reductase, domain 2"/>
    <property type="match status" value="1"/>
</dbReference>
<sequence>MNRKQRSEYSTIPKSSPIRVGFIGLSSSKGWAVKTHYQAILQLSSQFQITALYNKKIDSSIATIRDLKLTNAVAYPTLESFASSSNVDMVVFSVRTASYFDLLLPLLEYSRANCNLKYLFMEWGLVYSVKEMETVFHAASERGLQTIISLQGRKSPYIIRSKELIEEGHIGDINSIEVTGNGGWYGYERPLKSPSYLYEVSKGVDLVTTSFAHTIDLLQYITGSYFGVINAMVFNNIPEQELVDEFGRKLGKTVPKTVPDHLLFQGTLLKSNVPVSCSFKGGSPTKKFTKNLVIDIHGTKGDLKLEGDAGFIEISNLVLYYRGVKVNEFPNKKGQVIYEESFGDEVTEVFHLRNYNAMVGNIYRLYESIADFHFNSKNIPDLPSTFVMQGFEYEGFPTLMDGLILCRLIESVYKSSSLGATLNVSNISRYQ</sequence>
<dbReference type="OrthoDB" id="64915at2759"/>
<evidence type="ECO:0000313" key="3">
    <source>
        <dbReference type="Proteomes" id="UP000501346"/>
    </source>
</evidence>
<name>A0A6C1DTY4_SACPS</name>
<dbReference type="SUPFAM" id="SSF55347">
    <property type="entry name" value="Glyceraldehyde-3-phosphate dehydrogenase-like, C-terminal domain"/>
    <property type="match status" value="1"/>
</dbReference>
<dbReference type="InterPro" id="IPR036291">
    <property type="entry name" value="NAD(P)-bd_dom_sf"/>
</dbReference>
<protein>
    <submittedName>
        <fullName evidence="2">Transcription regulator gal80</fullName>
    </submittedName>
</protein>
<dbReference type="EMBL" id="CP048991">
    <property type="protein sequence ID" value="QID80506.1"/>
    <property type="molecule type" value="Genomic_DNA"/>
</dbReference>
<dbReference type="Gene3D" id="3.40.50.720">
    <property type="entry name" value="NAD(P)-binding Rossmann-like Domain"/>
    <property type="match status" value="1"/>
</dbReference>
<organism evidence="2 3">
    <name type="scientific">Saccharomyces pastorianus</name>
    <name type="common">Lager yeast</name>
    <name type="synonym">Saccharomyces cerevisiae x Saccharomyces eubayanus</name>
    <dbReference type="NCBI Taxonomy" id="27292"/>
    <lineage>
        <taxon>Eukaryota</taxon>
        <taxon>Fungi</taxon>
        <taxon>Dikarya</taxon>
        <taxon>Ascomycota</taxon>
        <taxon>Saccharomycotina</taxon>
        <taxon>Saccharomycetes</taxon>
        <taxon>Saccharomycetales</taxon>
        <taxon>Saccharomycetaceae</taxon>
        <taxon>Saccharomyces</taxon>
    </lineage>
</organism>
<dbReference type="PANTHER" id="PTHR43708:SF1">
    <property type="entry name" value="GALACTOSE_LACTOSE METABOLISM REGULATORY PROTEIN GAL80"/>
    <property type="match status" value="1"/>
</dbReference>
<dbReference type="Proteomes" id="UP000501346">
    <property type="component" value="Chromosome ScX-SeX"/>
</dbReference>